<dbReference type="Gene3D" id="3.40.50.720">
    <property type="entry name" value="NAD(P)-binding Rossmann-like Domain"/>
    <property type="match status" value="1"/>
</dbReference>
<dbReference type="InterPro" id="IPR028939">
    <property type="entry name" value="P5C_Rdtase_cat_N"/>
</dbReference>
<evidence type="ECO:0000256" key="1">
    <source>
        <dbReference type="ARBA" id="ARBA00023002"/>
    </source>
</evidence>
<dbReference type="InterPro" id="IPR036291">
    <property type="entry name" value="NAD(P)-bd_dom_sf"/>
</dbReference>
<dbReference type="InterPro" id="IPR051267">
    <property type="entry name" value="STEAP_metalloreductase"/>
</dbReference>
<feature type="domain" description="Pyrroline-5-carboxylate reductase catalytic N-terminal" evidence="2">
    <location>
        <begin position="3"/>
        <end position="91"/>
    </location>
</feature>
<dbReference type="Pfam" id="PF03807">
    <property type="entry name" value="F420_oxidored"/>
    <property type="match status" value="1"/>
</dbReference>
<evidence type="ECO:0000313" key="4">
    <source>
        <dbReference type="Proteomes" id="UP001327225"/>
    </source>
</evidence>
<dbReference type="PANTHER" id="PTHR14239">
    <property type="entry name" value="DUDULIN-RELATED"/>
    <property type="match status" value="1"/>
</dbReference>
<name>A0ABZ0ZUR5_9ACTN</name>
<keyword evidence="1" id="KW-0560">Oxidoreductase</keyword>
<dbReference type="Proteomes" id="UP001327225">
    <property type="component" value="Chromosome"/>
</dbReference>
<evidence type="ECO:0000313" key="3">
    <source>
        <dbReference type="EMBL" id="WQQ27556.1"/>
    </source>
</evidence>
<evidence type="ECO:0000259" key="2">
    <source>
        <dbReference type="Pfam" id="PF03807"/>
    </source>
</evidence>
<dbReference type="EMBL" id="CP141059">
    <property type="protein sequence ID" value="WQQ27556.1"/>
    <property type="molecule type" value="Genomic_DNA"/>
</dbReference>
<dbReference type="RefSeq" id="WP_322456637.1">
    <property type="nucleotide sequence ID" value="NZ_CP141059.1"/>
</dbReference>
<accession>A0ABZ0ZUR5</accession>
<reference evidence="4" key="1">
    <citation type="submission" date="2023-12" db="EMBL/GenBank/DDBJ databases">
        <title>Novel species in genus Nocardioides.</title>
        <authorList>
            <person name="Zhou H."/>
        </authorList>
    </citation>
    <scope>NUCLEOTIDE SEQUENCE [LARGE SCALE GENOMIC DNA]</scope>
    <source>
        <strain evidence="4">HM61</strain>
    </source>
</reference>
<dbReference type="SUPFAM" id="SSF51735">
    <property type="entry name" value="NAD(P)-binding Rossmann-fold domains"/>
    <property type="match status" value="1"/>
</dbReference>
<organism evidence="3 4">
    <name type="scientific">Nocardioides bizhenqiangii</name>
    <dbReference type="NCBI Taxonomy" id="3095076"/>
    <lineage>
        <taxon>Bacteria</taxon>
        <taxon>Bacillati</taxon>
        <taxon>Actinomycetota</taxon>
        <taxon>Actinomycetes</taxon>
        <taxon>Propionibacteriales</taxon>
        <taxon>Nocardioidaceae</taxon>
        <taxon>Nocardioides</taxon>
    </lineage>
</organism>
<proteinExistence type="predicted"/>
<protein>
    <submittedName>
        <fullName evidence="3">NAD(P)-binding domain-containing protein</fullName>
    </submittedName>
</protein>
<gene>
    <name evidence="3" type="ORF">SHK19_04820</name>
</gene>
<keyword evidence="4" id="KW-1185">Reference proteome</keyword>
<sequence length="212" mass="21424">MTTIAILGTGRVSRTLATALLGAGHQVLIGSRDAEAARAGWAGTGVTVTDVADAAGSADVVVNATPGDSSVERLSELRAELAGKVLLDVANASARGADGMPTGLLYPGESLGERLQSALPESKVVKALNTMLFPVMGAPDSLSTPVTVFVSGDDDAAKQVVTGLLTDLGWKPDLILDLGGIKSARAPEAAVEIVPAVLRARGMVPFAITVVG</sequence>